<evidence type="ECO:0000313" key="2">
    <source>
        <dbReference type="Proteomes" id="UP000250321"/>
    </source>
</evidence>
<evidence type="ECO:0000313" key="1">
    <source>
        <dbReference type="EMBL" id="PQM42769.1"/>
    </source>
</evidence>
<protein>
    <submittedName>
        <fullName evidence="1">Uncharacterized protein</fullName>
    </submittedName>
</protein>
<accession>A0A314V4I3</accession>
<comment type="caution">
    <text evidence="1">The sequence shown here is derived from an EMBL/GenBank/DDBJ whole genome shotgun (WGS) entry which is preliminary data.</text>
</comment>
<dbReference type="EMBL" id="PJQY01002772">
    <property type="protein sequence ID" value="PQM42769.1"/>
    <property type="molecule type" value="Genomic_DNA"/>
</dbReference>
<organism evidence="1 2">
    <name type="scientific">Prunus yedoensis var. nudiflora</name>
    <dbReference type="NCBI Taxonomy" id="2094558"/>
    <lineage>
        <taxon>Eukaryota</taxon>
        <taxon>Viridiplantae</taxon>
        <taxon>Streptophyta</taxon>
        <taxon>Embryophyta</taxon>
        <taxon>Tracheophyta</taxon>
        <taxon>Spermatophyta</taxon>
        <taxon>Magnoliopsida</taxon>
        <taxon>eudicotyledons</taxon>
        <taxon>Gunneridae</taxon>
        <taxon>Pentapetalae</taxon>
        <taxon>rosids</taxon>
        <taxon>fabids</taxon>
        <taxon>Rosales</taxon>
        <taxon>Rosaceae</taxon>
        <taxon>Amygdaloideae</taxon>
        <taxon>Amygdaleae</taxon>
        <taxon>Prunus</taxon>
    </lineage>
</organism>
<keyword evidence="2" id="KW-1185">Reference proteome</keyword>
<dbReference type="AlphaFoldDB" id="A0A314V4I3"/>
<sequence>MASSTSSSVEARSQTFQTGFEDICREIQGLVQSNIVVPWTDDDGTATDFGILSPYLEGGMPERLAIHLKEKLVDLLAFDKGDYQDWNATWPQQQWPTSTPD</sequence>
<gene>
    <name evidence="1" type="ORF">Pyn_37839</name>
</gene>
<proteinExistence type="predicted"/>
<reference evidence="1 2" key="1">
    <citation type="submission" date="2018-02" db="EMBL/GenBank/DDBJ databases">
        <title>Draft genome of wild Prunus yedoensis var. nudiflora.</title>
        <authorList>
            <person name="Baek S."/>
            <person name="Kim J.-H."/>
            <person name="Choi K."/>
            <person name="Kim G.-B."/>
            <person name="Cho A."/>
            <person name="Jang H."/>
            <person name="Shin C.-H."/>
            <person name="Yu H.-J."/>
            <person name="Mun J.-H."/>
        </authorList>
    </citation>
    <scope>NUCLEOTIDE SEQUENCE [LARGE SCALE GENOMIC DNA]</scope>
    <source>
        <strain evidence="2">cv. Jeju island</strain>
        <tissue evidence="1">Leaf</tissue>
    </source>
</reference>
<name>A0A314V4I3_PRUYE</name>
<dbReference type="Proteomes" id="UP000250321">
    <property type="component" value="Unassembled WGS sequence"/>
</dbReference>